<dbReference type="EMBL" id="JAUJYO010000006">
    <property type="protein sequence ID" value="KAK1314125.1"/>
    <property type="molecule type" value="Genomic_DNA"/>
</dbReference>
<evidence type="ECO:0000313" key="2">
    <source>
        <dbReference type="Proteomes" id="UP001180020"/>
    </source>
</evidence>
<reference evidence="1" key="1">
    <citation type="journal article" date="2023" name="Nat. Commun.">
        <title>Diploid and tetraploid genomes of Acorus and the evolution of monocots.</title>
        <authorList>
            <person name="Ma L."/>
            <person name="Liu K.W."/>
            <person name="Li Z."/>
            <person name="Hsiao Y.Y."/>
            <person name="Qi Y."/>
            <person name="Fu T."/>
            <person name="Tang G.D."/>
            <person name="Zhang D."/>
            <person name="Sun W.H."/>
            <person name="Liu D.K."/>
            <person name="Li Y."/>
            <person name="Chen G.Z."/>
            <person name="Liu X.D."/>
            <person name="Liao X.Y."/>
            <person name="Jiang Y.T."/>
            <person name="Yu X."/>
            <person name="Hao Y."/>
            <person name="Huang J."/>
            <person name="Zhao X.W."/>
            <person name="Ke S."/>
            <person name="Chen Y.Y."/>
            <person name="Wu W.L."/>
            <person name="Hsu J.L."/>
            <person name="Lin Y.F."/>
            <person name="Huang M.D."/>
            <person name="Li C.Y."/>
            <person name="Huang L."/>
            <person name="Wang Z.W."/>
            <person name="Zhao X."/>
            <person name="Zhong W.Y."/>
            <person name="Peng D.H."/>
            <person name="Ahmad S."/>
            <person name="Lan S."/>
            <person name="Zhang J.S."/>
            <person name="Tsai W.C."/>
            <person name="Van de Peer Y."/>
            <person name="Liu Z.J."/>
        </authorList>
    </citation>
    <scope>NUCLEOTIDE SEQUENCE</scope>
    <source>
        <strain evidence="1">CP</strain>
    </source>
</reference>
<comment type="caution">
    <text evidence="1">The sequence shown here is derived from an EMBL/GenBank/DDBJ whole genome shotgun (WGS) entry which is preliminary data.</text>
</comment>
<accession>A0AAV9EKV9</accession>
<keyword evidence="2" id="KW-1185">Reference proteome</keyword>
<organism evidence="1 2">
    <name type="scientific">Acorus calamus</name>
    <name type="common">Sweet flag</name>
    <dbReference type="NCBI Taxonomy" id="4465"/>
    <lineage>
        <taxon>Eukaryota</taxon>
        <taxon>Viridiplantae</taxon>
        <taxon>Streptophyta</taxon>
        <taxon>Embryophyta</taxon>
        <taxon>Tracheophyta</taxon>
        <taxon>Spermatophyta</taxon>
        <taxon>Magnoliopsida</taxon>
        <taxon>Liliopsida</taxon>
        <taxon>Acoraceae</taxon>
        <taxon>Acorus</taxon>
    </lineage>
</organism>
<sequence>MQAQFNKLLIPASLWALWRIQNERRSIIGVMENSSEAMKKVRLSDQHLSVLYKTPFHPFFEILDIHYYIKLLEGGDCTHYWLTVLREDHRFKDQEDIRFSASEQALSIIESSAQEEPDVEVDRALSVEGGGGHARLHADPHTSHVFHIFATQLRDMLMEDLQLFLQRIRKRDTREVGVIIGYISGCTAALMVDLEINVRRDGSTFQAPYAKLIADQLNMKTMQNRRMVEGIIASKGKRKLVEVTEEGKGKKKR</sequence>
<dbReference type="Proteomes" id="UP001180020">
    <property type="component" value="Unassembled WGS sequence"/>
</dbReference>
<name>A0AAV9EKV9_ACOCL</name>
<dbReference type="AlphaFoldDB" id="A0AAV9EKV9"/>
<proteinExistence type="predicted"/>
<gene>
    <name evidence="1" type="ORF">QJS10_CPA06g00877</name>
</gene>
<evidence type="ECO:0000313" key="1">
    <source>
        <dbReference type="EMBL" id="KAK1314125.1"/>
    </source>
</evidence>
<reference evidence="1" key="2">
    <citation type="submission" date="2023-06" db="EMBL/GenBank/DDBJ databases">
        <authorList>
            <person name="Ma L."/>
            <person name="Liu K.-W."/>
            <person name="Li Z."/>
            <person name="Hsiao Y.-Y."/>
            <person name="Qi Y."/>
            <person name="Fu T."/>
            <person name="Tang G."/>
            <person name="Zhang D."/>
            <person name="Sun W.-H."/>
            <person name="Liu D.-K."/>
            <person name="Li Y."/>
            <person name="Chen G.-Z."/>
            <person name="Liu X.-D."/>
            <person name="Liao X.-Y."/>
            <person name="Jiang Y.-T."/>
            <person name="Yu X."/>
            <person name="Hao Y."/>
            <person name="Huang J."/>
            <person name="Zhao X.-W."/>
            <person name="Ke S."/>
            <person name="Chen Y.-Y."/>
            <person name="Wu W.-L."/>
            <person name="Hsu J.-L."/>
            <person name="Lin Y.-F."/>
            <person name="Huang M.-D."/>
            <person name="Li C.-Y."/>
            <person name="Huang L."/>
            <person name="Wang Z.-W."/>
            <person name="Zhao X."/>
            <person name="Zhong W.-Y."/>
            <person name="Peng D.-H."/>
            <person name="Ahmad S."/>
            <person name="Lan S."/>
            <person name="Zhang J.-S."/>
            <person name="Tsai W.-C."/>
            <person name="Van De Peer Y."/>
            <person name="Liu Z.-J."/>
        </authorList>
    </citation>
    <scope>NUCLEOTIDE SEQUENCE</scope>
    <source>
        <strain evidence="1">CP</strain>
        <tissue evidence="1">Leaves</tissue>
    </source>
</reference>
<protein>
    <submittedName>
        <fullName evidence="1">Uncharacterized protein</fullName>
    </submittedName>
</protein>